<feature type="coiled-coil region" evidence="8">
    <location>
        <begin position="151"/>
        <end position="178"/>
    </location>
</feature>
<organism evidence="10 11">
    <name type="scientific">Plebeiibacterium marinum</name>
    <dbReference type="NCBI Taxonomy" id="2992111"/>
    <lineage>
        <taxon>Bacteria</taxon>
        <taxon>Pseudomonadati</taxon>
        <taxon>Bacteroidota</taxon>
        <taxon>Bacteroidia</taxon>
        <taxon>Marinilabiliales</taxon>
        <taxon>Marinilabiliaceae</taxon>
        <taxon>Plebeiibacterium</taxon>
    </lineage>
</organism>
<dbReference type="GO" id="GO:0009279">
    <property type="term" value="C:cell outer membrane"/>
    <property type="evidence" value="ECO:0007669"/>
    <property type="project" value="UniProtKB-SubCell"/>
</dbReference>
<keyword evidence="5" id="KW-0812">Transmembrane</keyword>
<keyword evidence="3" id="KW-0813">Transport</keyword>
<dbReference type="Proteomes" id="UP001207408">
    <property type="component" value="Unassembled WGS sequence"/>
</dbReference>
<dbReference type="Gene3D" id="1.20.1600.10">
    <property type="entry name" value="Outer membrane efflux proteins (OEP)"/>
    <property type="match status" value="1"/>
</dbReference>
<evidence type="ECO:0000256" key="6">
    <source>
        <dbReference type="ARBA" id="ARBA00023136"/>
    </source>
</evidence>
<evidence type="ECO:0000256" key="2">
    <source>
        <dbReference type="ARBA" id="ARBA00007613"/>
    </source>
</evidence>
<dbReference type="AlphaFoldDB" id="A0AAE3MH38"/>
<dbReference type="PANTHER" id="PTHR30026">
    <property type="entry name" value="OUTER MEMBRANE PROTEIN TOLC"/>
    <property type="match status" value="1"/>
</dbReference>
<evidence type="ECO:0000256" key="5">
    <source>
        <dbReference type="ARBA" id="ARBA00022692"/>
    </source>
</evidence>
<dbReference type="InterPro" id="IPR051906">
    <property type="entry name" value="TolC-like"/>
</dbReference>
<evidence type="ECO:0000256" key="1">
    <source>
        <dbReference type="ARBA" id="ARBA00004442"/>
    </source>
</evidence>
<dbReference type="GO" id="GO:0015288">
    <property type="term" value="F:porin activity"/>
    <property type="evidence" value="ECO:0007669"/>
    <property type="project" value="TreeGrafter"/>
</dbReference>
<dbReference type="PANTHER" id="PTHR30026:SF20">
    <property type="entry name" value="OUTER MEMBRANE PROTEIN TOLC"/>
    <property type="match status" value="1"/>
</dbReference>
<evidence type="ECO:0000256" key="8">
    <source>
        <dbReference type="SAM" id="Coils"/>
    </source>
</evidence>
<evidence type="ECO:0000256" key="7">
    <source>
        <dbReference type="ARBA" id="ARBA00023237"/>
    </source>
</evidence>
<evidence type="ECO:0000256" key="3">
    <source>
        <dbReference type="ARBA" id="ARBA00022448"/>
    </source>
</evidence>
<reference evidence="10" key="1">
    <citation type="submission" date="2022-10" db="EMBL/GenBank/DDBJ databases">
        <authorList>
            <person name="Yu W.X."/>
        </authorList>
    </citation>
    <scope>NUCLEOTIDE SEQUENCE</scope>
    <source>
        <strain evidence="10">D04</strain>
    </source>
</reference>
<dbReference type="Pfam" id="PF02321">
    <property type="entry name" value="OEP"/>
    <property type="match status" value="2"/>
</dbReference>
<evidence type="ECO:0000256" key="9">
    <source>
        <dbReference type="SAM" id="MobiDB-lite"/>
    </source>
</evidence>
<accession>A0AAE3MH38</accession>
<name>A0AAE3MH38_9BACT</name>
<comment type="subcellular location">
    <subcellularLocation>
        <location evidence="1">Cell outer membrane</location>
    </subcellularLocation>
</comment>
<comment type="similarity">
    <text evidence="2">Belongs to the outer membrane factor (OMF) (TC 1.B.17) family.</text>
</comment>
<evidence type="ECO:0000313" key="10">
    <source>
        <dbReference type="EMBL" id="MCW3807873.1"/>
    </source>
</evidence>
<keyword evidence="7" id="KW-0998">Cell outer membrane</keyword>
<keyword evidence="6" id="KW-0472">Membrane</keyword>
<evidence type="ECO:0000313" key="11">
    <source>
        <dbReference type="Proteomes" id="UP001207408"/>
    </source>
</evidence>
<dbReference type="GO" id="GO:1990281">
    <property type="term" value="C:efflux pump complex"/>
    <property type="evidence" value="ECO:0007669"/>
    <property type="project" value="TreeGrafter"/>
</dbReference>
<comment type="caution">
    <text evidence="10">The sequence shown here is derived from an EMBL/GenBank/DDBJ whole genome shotgun (WGS) entry which is preliminary data.</text>
</comment>
<dbReference type="InterPro" id="IPR003423">
    <property type="entry name" value="OMP_efflux"/>
</dbReference>
<dbReference type="SUPFAM" id="SSF56954">
    <property type="entry name" value="Outer membrane efflux proteins (OEP)"/>
    <property type="match status" value="1"/>
</dbReference>
<keyword evidence="8" id="KW-0175">Coiled coil</keyword>
<protein>
    <submittedName>
        <fullName evidence="10">TolC family protein</fullName>
    </submittedName>
</protein>
<dbReference type="RefSeq" id="WP_301202355.1">
    <property type="nucleotide sequence ID" value="NZ_JAPDPI010000066.1"/>
</dbReference>
<keyword evidence="11" id="KW-1185">Reference proteome</keyword>
<dbReference type="GO" id="GO:0015562">
    <property type="term" value="F:efflux transmembrane transporter activity"/>
    <property type="evidence" value="ECO:0007669"/>
    <property type="project" value="InterPro"/>
</dbReference>
<proteinExistence type="inferred from homology"/>
<keyword evidence="4" id="KW-1134">Transmembrane beta strand</keyword>
<sequence>MKLVVKIYAVVVMLLVMGAKPAKSQEKSLSLNECIQYALENSTTMGRAGNTVVSQKSALEQKKAQRGPDLSLSANESLSSGNSYSNTEDKWNRETSSNMNVSLSSNITLYNGARIKNAILQGEINVSAAETDIKTKEELLSLDVLSAFISVLQAKEQVKNSQSQLNATEKLLEEASIKREAGVMSPADYLNTRSQFASDKASLVNSESSLRLALVGLMQTMNMPVSNSFDIVQPDTETLLKLNTETDAGIVYNVALGIQPGVKTARLELESAEYDIQLAKGNYLPKLSLNGGLQTNYSSVSDINWGDQLTNQVTPALGLSLSIPIYQRKEVKNNVKQAAVARDNYEYALTDIKNDLRKSIEQACLDVQIAQSSYQSYEEQYLAEQESYKLAQEMFEQGMLSSVDFNTSKNNLSAAENNFTGAKYDLILQNEIVEYYLGNKIEL</sequence>
<feature type="region of interest" description="Disordered" evidence="9">
    <location>
        <begin position="51"/>
        <end position="93"/>
    </location>
</feature>
<evidence type="ECO:0000256" key="4">
    <source>
        <dbReference type="ARBA" id="ARBA00022452"/>
    </source>
</evidence>
<feature type="compositionally biased region" description="Polar residues" evidence="9">
    <location>
        <begin position="72"/>
        <end position="86"/>
    </location>
</feature>
<dbReference type="EMBL" id="JAPDPI010000066">
    <property type="protein sequence ID" value="MCW3807873.1"/>
    <property type="molecule type" value="Genomic_DNA"/>
</dbReference>
<gene>
    <name evidence="10" type="ORF">OM074_19770</name>
</gene>